<comment type="caution">
    <text evidence="1">The sequence shown here is derived from an EMBL/GenBank/DDBJ whole genome shotgun (WGS) entry which is preliminary data.</text>
</comment>
<protein>
    <submittedName>
        <fullName evidence="1">Uncharacterized protein</fullName>
    </submittedName>
</protein>
<feature type="non-terminal residue" evidence="1">
    <location>
        <position position="95"/>
    </location>
</feature>
<dbReference type="Proteomes" id="UP000828390">
    <property type="component" value="Unassembled WGS sequence"/>
</dbReference>
<name>A0A9D4MS68_DREPO</name>
<reference evidence="1" key="2">
    <citation type="submission" date="2020-11" db="EMBL/GenBank/DDBJ databases">
        <authorList>
            <person name="McCartney M.A."/>
            <person name="Auch B."/>
            <person name="Kono T."/>
            <person name="Mallez S."/>
            <person name="Becker A."/>
            <person name="Gohl D.M."/>
            <person name="Silverstein K.A.T."/>
            <person name="Koren S."/>
            <person name="Bechman K.B."/>
            <person name="Herman A."/>
            <person name="Abrahante J.E."/>
            <person name="Garbe J."/>
        </authorList>
    </citation>
    <scope>NUCLEOTIDE SEQUENCE</scope>
    <source>
        <strain evidence="1">Duluth1</strain>
        <tissue evidence="1">Whole animal</tissue>
    </source>
</reference>
<sequence length="95" mass="10127">QRNHPICDPKRGLDIREIQPGLNVVSVQNSNKGDIGFDFTADPGNNFGPKFGVFIADKPSGDTLRYCLSGIDSGNGVGSTMRPNVNPAVTFDCMG</sequence>
<evidence type="ECO:0000313" key="1">
    <source>
        <dbReference type="EMBL" id="KAH3881511.1"/>
    </source>
</evidence>
<dbReference type="AlphaFoldDB" id="A0A9D4MS68"/>
<gene>
    <name evidence="1" type="ORF">DPMN_005437</name>
</gene>
<dbReference type="EMBL" id="JAIWYP010000001">
    <property type="protein sequence ID" value="KAH3881511.1"/>
    <property type="molecule type" value="Genomic_DNA"/>
</dbReference>
<evidence type="ECO:0000313" key="2">
    <source>
        <dbReference type="Proteomes" id="UP000828390"/>
    </source>
</evidence>
<accession>A0A9D4MS68</accession>
<proteinExistence type="predicted"/>
<organism evidence="1 2">
    <name type="scientific">Dreissena polymorpha</name>
    <name type="common">Zebra mussel</name>
    <name type="synonym">Mytilus polymorpha</name>
    <dbReference type="NCBI Taxonomy" id="45954"/>
    <lineage>
        <taxon>Eukaryota</taxon>
        <taxon>Metazoa</taxon>
        <taxon>Spiralia</taxon>
        <taxon>Lophotrochozoa</taxon>
        <taxon>Mollusca</taxon>
        <taxon>Bivalvia</taxon>
        <taxon>Autobranchia</taxon>
        <taxon>Heteroconchia</taxon>
        <taxon>Euheterodonta</taxon>
        <taxon>Imparidentia</taxon>
        <taxon>Neoheterodontei</taxon>
        <taxon>Myida</taxon>
        <taxon>Dreissenoidea</taxon>
        <taxon>Dreissenidae</taxon>
        <taxon>Dreissena</taxon>
    </lineage>
</organism>
<keyword evidence="2" id="KW-1185">Reference proteome</keyword>
<reference evidence="1" key="1">
    <citation type="journal article" date="2019" name="bioRxiv">
        <title>The Genome of the Zebra Mussel, Dreissena polymorpha: A Resource for Invasive Species Research.</title>
        <authorList>
            <person name="McCartney M.A."/>
            <person name="Auch B."/>
            <person name="Kono T."/>
            <person name="Mallez S."/>
            <person name="Zhang Y."/>
            <person name="Obille A."/>
            <person name="Becker A."/>
            <person name="Abrahante J.E."/>
            <person name="Garbe J."/>
            <person name="Badalamenti J.P."/>
            <person name="Herman A."/>
            <person name="Mangelson H."/>
            <person name="Liachko I."/>
            <person name="Sullivan S."/>
            <person name="Sone E.D."/>
            <person name="Koren S."/>
            <person name="Silverstein K.A.T."/>
            <person name="Beckman K.B."/>
            <person name="Gohl D.M."/>
        </authorList>
    </citation>
    <scope>NUCLEOTIDE SEQUENCE</scope>
    <source>
        <strain evidence="1">Duluth1</strain>
        <tissue evidence="1">Whole animal</tissue>
    </source>
</reference>